<evidence type="ECO:0000313" key="1">
    <source>
        <dbReference type="Proteomes" id="UP000887574"/>
    </source>
</evidence>
<accession>A0A915EG92</accession>
<dbReference type="Proteomes" id="UP000887574">
    <property type="component" value="Unplaced"/>
</dbReference>
<keyword evidence="1" id="KW-1185">Reference proteome</keyword>
<organism evidence="1 2">
    <name type="scientific">Ditylenchus dipsaci</name>
    <dbReference type="NCBI Taxonomy" id="166011"/>
    <lineage>
        <taxon>Eukaryota</taxon>
        <taxon>Metazoa</taxon>
        <taxon>Ecdysozoa</taxon>
        <taxon>Nematoda</taxon>
        <taxon>Chromadorea</taxon>
        <taxon>Rhabditida</taxon>
        <taxon>Tylenchina</taxon>
        <taxon>Tylenchomorpha</taxon>
        <taxon>Sphaerularioidea</taxon>
        <taxon>Anguinidae</taxon>
        <taxon>Anguininae</taxon>
        <taxon>Ditylenchus</taxon>
    </lineage>
</organism>
<sequence>MFGKVDPQISKSRETQGVLIDCDNSRVRFEVCEQAAEEKDDEQIFKEFREKNKDMPQRLVDEIRKKCEETREKYKEIGKWI</sequence>
<name>A0A915EG92_9BILA</name>
<evidence type="ECO:0000313" key="2">
    <source>
        <dbReference type="WBParaSite" id="jg5566"/>
    </source>
</evidence>
<reference evidence="2" key="1">
    <citation type="submission" date="2022-11" db="UniProtKB">
        <authorList>
            <consortium name="WormBaseParasite"/>
        </authorList>
    </citation>
    <scope>IDENTIFICATION</scope>
</reference>
<proteinExistence type="predicted"/>
<protein>
    <submittedName>
        <fullName evidence="2">Uncharacterized protein</fullName>
    </submittedName>
</protein>
<dbReference type="WBParaSite" id="jg5566">
    <property type="protein sequence ID" value="jg5566"/>
    <property type="gene ID" value="jg5566"/>
</dbReference>
<dbReference type="AlphaFoldDB" id="A0A915EG92"/>